<dbReference type="AlphaFoldDB" id="A0A7X4H8L9"/>
<dbReference type="RefSeq" id="WP_161071072.1">
    <property type="nucleotide sequence ID" value="NZ_WWCU01000003.1"/>
</dbReference>
<comment type="caution">
    <text evidence="1">The sequence shown here is derived from an EMBL/GenBank/DDBJ whole genome shotgun (WGS) entry which is preliminary data.</text>
</comment>
<protein>
    <submittedName>
        <fullName evidence="1">Uncharacterized protein</fullName>
    </submittedName>
</protein>
<keyword evidence="2" id="KW-1185">Reference proteome</keyword>
<dbReference type="EMBL" id="WWCU01000003">
    <property type="protein sequence ID" value="MYN06696.1"/>
    <property type="molecule type" value="Genomic_DNA"/>
</dbReference>
<gene>
    <name evidence="1" type="ORF">GTP77_05025</name>
</gene>
<accession>A0A7X4H8L9</accession>
<sequence length="421" mass="46201">MLATEFTAAIGENTRIYQGKLESCDARAAEAGRDELALEQKIGGLLRQVAGLHLAENDSIAAEAERELAFRADEEQALRAELQTVSSDIANHVAAIRQRGAEIREAALRPGAQMDAAQILQAAREAYQRAESAHEAQLAMNAELEAEISAKLARYSSDELYAYLKAAGYGTPSYRSEDGDPAKDEWIAGLCNFANNRRNENILLAMQEALPLRAERSAQALAEARAELDRLSFAPPPPTIAERIAQAVAPLEAAVAQADERLRRVRASLADYAARRDPRYLRAQELQAASLKSLPIAELIAQARATPSPEDDKLVLEVVNLQDKLACSRRDYERALAARQHAEADAQRAEALEADLRRGGFIDTKEIDYRDGLDLPSLVGRYMNGELSLGGFTLELQQFARELRPKFRYGETAWGSGASRS</sequence>
<proteinExistence type="predicted"/>
<evidence type="ECO:0000313" key="1">
    <source>
        <dbReference type="EMBL" id="MYN06696.1"/>
    </source>
</evidence>
<organism evidence="1 2">
    <name type="scientific">Pseudoduganella aquatica</name>
    <dbReference type="NCBI Taxonomy" id="2660641"/>
    <lineage>
        <taxon>Bacteria</taxon>
        <taxon>Pseudomonadati</taxon>
        <taxon>Pseudomonadota</taxon>
        <taxon>Betaproteobacteria</taxon>
        <taxon>Burkholderiales</taxon>
        <taxon>Oxalobacteraceae</taxon>
        <taxon>Telluria group</taxon>
        <taxon>Pseudoduganella</taxon>
    </lineage>
</organism>
<name>A0A7X4H8L9_9BURK</name>
<reference evidence="1 2" key="1">
    <citation type="submission" date="2019-12" db="EMBL/GenBank/DDBJ databases">
        <title>Novel species isolated from a subtropical stream in China.</title>
        <authorList>
            <person name="Lu H."/>
        </authorList>
    </citation>
    <scope>NUCLEOTIDE SEQUENCE [LARGE SCALE GENOMIC DNA]</scope>
    <source>
        <strain evidence="1 2">FT127W</strain>
    </source>
</reference>
<evidence type="ECO:0000313" key="2">
    <source>
        <dbReference type="Proteomes" id="UP000450676"/>
    </source>
</evidence>
<dbReference type="Proteomes" id="UP000450676">
    <property type="component" value="Unassembled WGS sequence"/>
</dbReference>